<dbReference type="InterPro" id="IPR001173">
    <property type="entry name" value="Glyco_trans_2-like"/>
</dbReference>
<accession>N8QFW0</accession>
<comment type="caution">
    <text evidence="2">The sequence shown here is derived from an EMBL/GenBank/DDBJ whole genome shotgun (WGS) entry which is preliminary data.</text>
</comment>
<dbReference type="CDD" id="cd04186">
    <property type="entry name" value="GT_2_like_c"/>
    <property type="match status" value="1"/>
</dbReference>
<feature type="domain" description="Glycosyltransferase 2-like" evidence="1">
    <location>
        <begin position="8"/>
        <end position="119"/>
    </location>
</feature>
<dbReference type="HOGENOM" id="CLU_023845_0_3_6"/>
<dbReference type="PATRIC" id="fig|981333.9.peg.82"/>
<dbReference type="InterPro" id="IPR029044">
    <property type="entry name" value="Nucleotide-diphossugar_trans"/>
</dbReference>
<evidence type="ECO:0000259" key="1">
    <source>
        <dbReference type="Pfam" id="PF00535"/>
    </source>
</evidence>
<reference evidence="2 3" key="1">
    <citation type="submission" date="2013-02" db="EMBL/GenBank/DDBJ databases">
        <title>The Genome Sequence of Acinetobacter parvus CIP 108168.</title>
        <authorList>
            <consortium name="The Broad Institute Genome Sequencing Platform"/>
            <consortium name="The Broad Institute Genome Sequencing Center for Infectious Disease"/>
            <person name="Cerqueira G."/>
            <person name="Feldgarden M."/>
            <person name="Courvalin P."/>
            <person name="Perichon B."/>
            <person name="Grillot-Courvalin C."/>
            <person name="Clermont D."/>
            <person name="Rocha E."/>
            <person name="Yoon E.-J."/>
            <person name="Nemec A."/>
            <person name="Walker B."/>
            <person name="Young S.K."/>
            <person name="Zeng Q."/>
            <person name="Gargeya S."/>
            <person name="Fitzgerald M."/>
            <person name="Haas B."/>
            <person name="Abouelleil A."/>
            <person name="Alvarado L."/>
            <person name="Arachchi H.M."/>
            <person name="Berlin A.M."/>
            <person name="Chapman S.B."/>
            <person name="Dewar J."/>
            <person name="Goldberg J."/>
            <person name="Griggs A."/>
            <person name="Gujja S."/>
            <person name="Hansen M."/>
            <person name="Howarth C."/>
            <person name="Imamovic A."/>
            <person name="Larimer J."/>
            <person name="McCowan C."/>
            <person name="Murphy C."/>
            <person name="Neiman D."/>
            <person name="Pearson M."/>
            <person name="Priest M."/>
            <person name="Roberts A."/>
            <person name="Saif S."/>
            <person name="Shea T."/>
            <person name="Sisk P."/>
            <person name="Sykes S."/>
            <person name="Wortman J."/>
            <person name="Nusbaum C."/>
            <person name="Birren B."/>
        </authorList>
    </citation>
    <scope>NUCLEOTIDE SEQUENCE [LARGE SCALE GENOMIC DNA]</scope>
    <source>
        <strain evidence="2 3">CIP 108168</strain>
    </source>
</reference>
<protein>
    <recommendedName>
        <fullName evidence="1">Glycosyltransferase 2-like domain-containing protein</fullName>
    </recommendedName>
</protein>
<sequence>MNYIKDVSIVIVNYNTYDLVLECIESVIKNTEEITYEIIVVDNNSPNREIEQLKKLYPQVNLILNDSNSGFGIANNIGSRFASGKFLFFLNSDTIVIDNSIYELYRFINENSKVGACGGNLCDINLHPTVSFTRLMPSVLLDIDTLFFNIFSKVIYGKNLNYCYEKSPILIQGNISGADLMISKKLFDELGGFDESFFMYYEETDLLFRVRSNGYQTYIVPSSKIIHLEGASESLKSIKLDWTYESKEKYYLKHKTKKSFKISNFILYLTILQRLFVFRVLGNSEKVKYWKGFYHWFSLK</sequence>
<name>N8QFW0_9GAMM</name>
<gene>
    <name evidence="2" type="ORF">F988_00085</name>
</gene>
<dbReference type="PANTHER" id="PTHR43179">
    <property type="entry name" value="RHAMNOSYLTRANSFERASE WBBL"/>
    <property type="match status" value="1"/>
</dbReference>
<dbReference type="Gene3D" id="3.90.550.10">
    <property type="entry name" value="Spore Coat Polysaccharide Biosynthesis Protein SpsA, Chain A"/>
    <property type="match status" value="1"/>
</dbReference>
<evidence type="ECO:0000313" key="3">
    <source>
        <dbReference type="Proteomes" id="UP000023776"/>
    </source>
</evidence>
<dbReference type="Pfam" id="PF00535">
    <property type="entry name" value="Glycos_transf_2"/>
    <property type="match status" value="1"/>
</dbReference>
<dbReference type="EMBL" id="APOM01000002">
    <property type="protein sequence ID" value="ENU37651.1"/>
    <property type="molecule type" value="Genomic_DNA"/>
</dbReference>
<dbReference type="RefSeq" id="WP_004680145.1">
    <property type="nucleotide sequence ID" value="NZ_AIEB01000084.1"/>
</dbReference>
<keyword evidence="3" id="KW-1185">Reference proteome</keyword>
<proteinExistence type="predicted"/>
<organism evidence="2 3">
    <name type="scientific">Acinetobacter parvus DSM 16617 = CIP 108168</name>
    <dbReference type="NCBI Taxonomy" id="981333"/>
    <lineage>
        <taxon>Bacteria</taxon>
        <taxon>Pseudomonadati</taxon>
        <taxon>Pseudomonadota</taxon>
        <taxon>Gammaproteobacteria</taxon>
        <taxon>Moraxellales</taxon>
        <taxon>Moraxellaceae</taxon>
        <taxon>Acinetobacter</taxon>
    </lineage>
</organism>
<evidence type="ECO:0000313" key="2">
    <source>
        <dbReference type="EMBL" id="ENU37651.1"/>
    </source>
</evidence>
<dbReference type="Proteomes" id="UP000023776">
    <property type="component" value="Unassembled WGS sequence"/>
</dbReference>
<dbReference type="GeneID" id="99691232"/>
<dbReference type="AlphaFoldDB" id="N8QFW0"/>
<dbReference type="PANTHER" id="PTHR43179:SF7">
    <property type="entry name" value="RHAMNOSYLTRANSFERASE WBBL"/>
    <property type="match status" value="1"/>
</dbReference>
<dbReference type="SUPFAM" id="SSF53448">
    <property type="entry name" value="Nucleotide-diphospho-sugar transferases"/>
    <property type="match status" value="1"/>
</dbReference>